<gene>
    <name evidence="1" type="ORF">LL038_14065</name>
</gene>
<dbReference type="AlphaFoldDB" id="A0AA47I5F3"/>
<organism evidence="1 2">
    <name type="scientific">Clostridium estertheticum</name>
    <dbReference type="NCBI Taxonomy" id="238834"/>
    <lineage>
        <taxon>Bacteria</taxon>
        <taxon>Bacillati</taxon>
        <taxon>Bacillota</taxon>
        <taxon>Clostridia</taxon>
        <taxon>Eubacteriales</taxon>
        <taxon>Clostridiaceae</taxon>
        <taxon>Clostridium</taxon>
    </lineage>
</organism>
<dbReference type="RefSeq" id="WP_216121985.1">
    <property type="nucleotide sequence ID" value="NZ_CP086239.1"/>
</dbReference>
<evidence type="ECO:0000313" key="1">
    <source>
        <dbReference type="EMBL" id="WAG58780.1"/>
    </source>
</evidence>
<proteinExistence type="predicted"/>
<dbReference type="EMBL" id="CP086239">
    <property type="protein sequence ID" value="WAG58780.1"/>
    <property type="molecule type" value="Genomic_DNA"/>
</dbReference>
<sequence length="61" mass="7094">MTIDDIRKLHYKEEGREEGEMKKAVEIAKKLLRKGVSIDIVVESTELTMEEVESINKELFN</sequence>
<protein>
    <submittedName>
        <fullName evidence="1">Uncharacterized protein</fullName>
    </submittedName>
</protein>
<reference evidence="1" key="1">
    <citation type="submission" date="2021-11" db="EMBL/GenBank/DDBJ databases">
        <title>Clostridia strains as spoilage organisms.</title>
        <authorList>
            <person name="Wambui J."/>
            <person name="Stevens M.J.A."/>
            <person name="Stephan R."/>
        </authorList>
    </citation>
    <scope>NUCLEOTIDE SEQUENCE</scope>
    <source>
        <strain evidence="1">CF009</strain>
    </source>
</reference>
<name>A0AA47I5F3_9CLOT</name>
<dbReference type="Proteomes" id="UP001164733">
    <property type="component" value="Chromosome"/>
</dbReference>
<accession>A0AA47I5F3</accession>
<evidence type="ECO:0000313" key="2">
    <source>
        <dbReference type="Proteomes" id="UP001164733"/>
    </source>
</evidence>